<dbReference type="HOGENOM" id="CLU_187559_0_0_9"/>
<dbReference type="AlphaFoldDB" id="C8VXA8"/>
<organism evidence="1 2">
    <name type="scientific">Desulfofarcimen acetoxidans (strain ATCC 49208 / DSM 771 / KCTC 5769 / VKM B-1644 / 5575)</name>
    <name type="common">Desulfotomaculum acetoxidans</name>
    <dbReference type="NCBI Taxonomy" id="485916"/>
    <lineage>
        <taxon>Bacteria</taxon>
        <taxon>Bacillati</taxon>
        <taxon>Bacillota</taxon>
        <taxon>Clostridia</taxon>
        <taxon>Eubacteriales</taxon>
        <taxon>Peptococcaceae</taxon>
        <taxon>Desulfofarcimen</taxon>
    </lineage>
</organism>
<dbReference type="KEGG" id="dae:Dtox_3797"/>
<sequence>MSECPRLKTCPFFNDKMASMPSTAELYKKKYCMTDCSKCARYMVLKEKGMDMVPADLFPNQYDRAKKLLS</sequence>
<evidence type="ECO:0000313" key="2">
    <source>
        <dbReference type="Proteomes" id="UP000002217"/>
    </source>
</evidence>
<dbReference type="eggNOG" id="ENOG5033BK1">
    <property type="taxonomic scope" value="Bacteria"/>
</dbReference>
<accession>C8VXA8</accession>
<keyword evidence="2" id="KW-1185">Reference proteome</keyword>
<protein>
    <submittedName>
        <fullName evidence="1">Uncharacterized protein</fullName>
    </submittedName>
</protein>
<proteinExistence type="predicted"/>
<evidence type="ECO:0000313" key="1">
    <source>
        <dbReference type="EMBL" id="ACV64504.1"/>
    </source>
</evidence>
<reference evidence="1 2" key="1">
    <citation type="journal article" date="2009" name="Stand. Genomic Sci.">
        <title>Complete genome sequence of Desulfotomaculum acetoxidans type strain (5575).</title>
        <authorList>
            <person name="Spring S."/>
            <person name="Lapidus A."/>
            <person name="Schroder M."/>
            <person name="Gleim D."/>
            <person name="Sims D."/>
            <person name="Meincke L."/>
            <person name="Glavina Del Rio T."/>
            <person name="Tice H."/>
            <person name="Copeland A."/>
            <person name="Cheng J.F."/>
            <person name="Lucas S."/>
            <person name="Chen F."/>
            <person name="Nolan M."/>
            <person name="Bruce D."/>
            <person name="Goodwin L."/>
            <person name="Pitluck S."/>
            <person name="Ivanova N."/>
            <person name="Mavromatis K."/>
            <person name="Mikhailova N."/>
            <person name="Pati A."/>
            <person name="Chen A."/>
            <person name="Palaniappan K."/>
            <person name="Land M."/>
            <person name="Hauser L."/>
            <person name="Chang Y.J."/>
            <person name="Jeffries C.D."/>
            <person name="Chain P."/>
            <person name="Saunders E."/>
            <person name="Brettin T."/>
            <person name="Detter J.C."/>
            <person name="Goker M."/>
            <person name="Bristow J."/>
            <person name="Eisen J.A."/>
            <person name="Markowitz V."/>
            <person name="Hugenholtz P."/>
            <person name="Kyrpides N.C."/>
            <person name="Klenk H.P."/>
            <person name="Han C."/>
        </authorList>
    </citation>
    <scope>NUCLEOTIDE SEQUENCE [LARGE SCALE GENOMIC DNA]</scope>
    <source>
        <strain evidence="2">ATCC 49208 / DSM 771 / VKM B-1644</strain>
    </source>
</reference>
<gene>
    <name evidence="1" type="ordered locus">Dtox_3797</name>
</gene>
<name>C8VXA8_DESAS</name>
<dbReference type="Proteomes" id="UP000002217">
    <property type="component" value="Chromosome"/>
</dbReference>
<dbReference type="OrthoDB" id="6198376at2"/>
<dbReference type="EMBL" id="CP001720">
    <property type="protein sequence ID" value="ACV64504.1"/>
    <property type="molecule type" value="Genomic_DNA"/>
</dbReference>